<name>A0A506UHP9_9HYPH</name>
<sequence>MDKQESRAAGTLAAVFSVRLLGLFMIYPVFADYAQGLQGATAYTIGLALGIYGLSQGLLQIPFGLISDRVGRKSMIVLGFVLFIIGSVIAALSGSIWGVVVGRVLQGAGAVGSVILALVADLTSEDNRTKAMATVGITIGVAFMVAVVAGPIAASLIGVSGIFWLMAVLGFVGIAITLFMVPQPEASVSHRDAQAVPAMLGRVLKDPELLRLDFGIFALHAMLTASFLVVPDLLDRSLGLTAHNQWIVYLPVLVVSVVVMVPAIIVAEKYRHMKGVLVAAIAAMAVAEIVLMLAGTNVAGLLIALTVFFAGFNVMEASLPSLVTKTAPALAKGTASGVYSSSQFIGIFMGGVFGGWAHKVAGDPAVFALSAAVALVWLGLAVTMRQPSYLSTRLVRIDGTGDTEKLAERLRQVPGVAEAVVIAEEKLAYLKVDSRAYDQEAAVSATQAA</sequence>
<dbReference type="EMBL" id="VHLH01000001">
    <property type="protein sequence ID" value="TPW32836.1"/>
    <property type="molecule type" value="Genomic_DNA"/>
</dbReference>
<dbReference type="GO" id="GO:0005886">
    <property type="term" value="C:plasma membrane"/>
    <property type="evidence" value="ECO:0007669"/>
    <property type="project" value="UniProtKB-SubCell"/>
</dbReference>
<protein>
    <submittedName>
        <fullName evidence="9">MFS transporter</fullName>
    </submittedName>
</protein>
<dbReference type="InterPro" id="IPR011701">
    <property type="entry name" value="MFS"/>
</dbReference>
<comment type="subcellular location">
    <subcellularLocation>
        <location evidence="1">Cell membrane</location>
        <topology evidence="1">Multi-pass membrane protein</topology>
    </subcellularLocation>
</comment>
<dbReference type="Pfam" id="PF07690">
    <property type="entry name" value="MFS_1"/>
    <property type="match status" value="1"/>
</dbReference>
<keyword evidence="4 7" id="KW-0812">Transmembrane</keyword>
<reference evidence="9 10" key="1">
    <citation type="submission" date="2019-06" db="EMBL/GenBank/DDBJ databases">
        <authorList>
            <person name="Li M."/>
        </authorList>
    </citation>
    <scope>NUCLEOTIDE SEQUENCE [LARGE SCALE GENOMIC DNA]</scope>
    <source>
        <strain evidence="9 10">BGMRC6574</strain>
    </source>
</reference>
<feature type="domain" description="Major facilitator superfamily (MFS) profile" evidence="8">
    <location>
        <begin position="1"/>
        <end position="389"/>
    </location>
</feature>
<accession>A0A506UHP9</accession>
<feature type="transmembrane region" description="Helical" evidence="7">
    <location>
        <begin position="335"/>
        <end position="358"/>
    </location>
</feature>
<feature type="transmembrane region" description="Helical" evidence="7">
    <location>
        <begin position="162"/>
        <end position="181"/>
    </location>
</feature>
<evidence type="ECO:0000259" key="8">
    <source>
        <dbReference type="PROSITE" id="PS50850"/>
    </source>
</evidence>
<feature type="transmembrane region" description="Helical" evidence="7">
    <location>
        <begin position="246"/>
        <end position="267"/>
    </location>
</feature>
<feature type="transmembrane region" description="Helical" evidence="7">
    <location>
        <begin position="276"/>
        <end position="295"/>
    </location>
</feature>
<keyword evidence="6 7" id="KW-0472">Membrane</keyword>
<feature type="transmembrane region" description="Helical" evidence="7">
    <location>
        <begin position="104"/>
        <end position="123"/>
    </location>
</feature>
<feature type="transmembrane region" description="Helical" evidence="7">
    <location>
        <begin position="301"/>
        <end position="323"/>
    </location>
</feature>
<evidence type="ECO:0000256" key="1">
    <source>
        <dbReference type="ARBA" id="ARBA00004651"/>
    </source>
</evidence>
<keyword evidence="5 7" id="KW-1133">Transmembrane helix</keyword>
<dbReference type="OrthoDB" id="9797524at2"/>
<feature type="transmembrane region" description="Helical" evidence="7">
    <location>
        <begin position="12"/>
        <end position="30"/>
    </location>
</feature>
<dbReference type="Proteomes" id="UP000320314">
    <property type="component" value="Unassembled WGS sequence"/>
</dbReference>
<dbReference type="GO" id="GO:0022857">
    <property type="term" value="F:transmembrane transporter activity"/>
    <property type="evidence" value="ECO:0007669"/>
    <property type="project" value="InterPro"/>
</dbReference>
<comment type="caution">
    <text evidence="9">The sequence shown here is derived from an EMBL/GenBank/DDBJ whole genome shotgun (WGS) entry which is preliminary data.</text>
</comment>
<keyword evidence="2" id="KW-0813">Transport</keyword>
<proteinExistence type="predicted"/>
<dbReference type="InterPro" id="IPR036259">
    <property type="entry name" value="MFS_trans_sf"/>
</dbReference>
<keyword evidence="10" id="KW-1185">Reference proteome</keyword>
<dbReference type="SUPFAM" id="SSF103473">
    <property type="entry name" value="MFS general substrate transporter"/>
    <property type="match status" value="1"/>
</dbReference>
<feature type="transmembrane region" description="Helical" evidence="7">
    <location>
        <begin position="214"/>
        <end position="234"/>
    </location>
</feature>
<evidence type="ECO:0000313" key="9">
    <source>
        <dbReference type="EMBL" id="TPW32836.1"/>
    </source>
</evidence>
<dbReference type="PROSITE" id="PS50850">
    <property type="entry name" value="MFS"/>
    <property type="match status" value="1"/>
</dbReference>
<organism evidence="9 10">
    <name type="scientific">Pararhizobium mangrovi</name>
    <dbReference type="NCBI Taxonomy" id="2590452"/>
    <lineage>
        <taxon>Bacteria</taxon>
        <taxon>Pseudomonadati</taxon>
        <taxon>Pseudomonadota</taxon>
        <taxon>Alphaproteobacteria</taxon>
        <taxon>Hyphomicrobiales</taxon>
        <taxon>Rhizobiaceae</taxon>
        <taxon>Rhizobium/Agrobacterium group</taxon>
        <taxon>Pararhizobium</taxon>
    </lineage>
</organism>
<keyword evidence="3" id="KW-1003">Cell membrane</keyword>
<dbReference type="CDD" id="cd17472">
    <property type="entry name" value="MFS_YajR_like"/>
    <property type="match status" value="1"/>
</dbReference>
<feature type="transmembrane region" description="Helical" evidence="7">
    <location>
        <begin position="364"/>
        <end position="384"/>
    </location>
</feature>
<evidence type="ECO:0000256" key="4">
    <source>
        <dbReference type="ARBA" id="ARBA00022692"/>
    </source>
</evidence>
<dbReference type="Pfam" id="PF21987">
    <property type="entry name" value="YajR_YAM"/>
    <property type="match status" value="1"/>
</dbReference>
<evidence type="ECO:0000256" key="6">
    <source>
        <dbReference type="ARBA" id="ARBA00023136"/>
    </source>
</evidence>
<evidence type="ECO:0000256" key="7">
    <source>
        <dbReference type="SAM" id="Phobius"/>
    </source>
</evidence>
<evidence type="ECO:0000256" key="3">
    <source>
        <dbReference type="ARBA" id="ARBA00022475"/>
    </source>
</evidence>
<dbReference type="InterPro" id="IPR054152">
    <property type="entry name" value="YajR_YAM"/>
</dbReference>
<dbReference type="RefSeq" id="WP_141165139.1">
    <property type="nucleotide sequence ID" value="NZ_VHLH01000001.1"/>
</dbReference>
<dbReference type="InterPro" id="IPR020846">
    <property type="entry name" value="MFS_dom"/>
</dbReference>
<evidence type="ECO:0000313" key="10">
    <source>
        <dbReference type="Proteomes" id="UP000320314"/>
    </source>
</evidence>
<feature type="transmembrane region" description="Helical" evidence="7">
    <location>
        <begin position="42"/>
        <end position="63"/>
    </location>
</feature>
<feature type="transmembrane region" description="Helical" evidence="7">
    <location>
        <begin position="75"/>
        <end position="98"/>
    </location>
</feature>
<evidence type="ECO:0000256" key="5">
    <source>
        <dbReference type="ARBA" id="ARBA00022989"/>
    </source>
</evidence>
<feature type="transmembrane region" description="Helical" evidence="7">
    <location>
        <begin position="135"/>
        <end position="156"/>
    </location>
</feature>
<dbReference type="PANTHER" id="PTHR23517:SF2">
    <property type="entry name" value="MULTIDRUG RESISTANCE PROTEIN MDTH"/>
    <property type="match status" value="1"/>
</dbReference>
<dbReference type="Gene3D" id="1.20.1250.20">
    <property type="entry name" value="MFS general substrate transporter like domains"/>
    <property type="match status" value="1"/>
</dbReference>
<gene>
    <name evidence="9" type="ORF">FJU11_01025</name>
</gene>
<dbReference type="AlphaFoldDB" id="A0A506UHP9"/>
<dbReference type="InterPro" id="IPR050171">
    <property type="entry name" value="MFS_Transporters"/>
</dbReference>
<dbReference type="PANTHER" id="PTHR23517">
    <property type="entry name" value="RESISTANCE PROTEIN MDTM, PUTATIVE-RELATED-RELATED"/>
    <property type="match status" value="1"/>
</dbReference>
<evidence type="ECO:0000256" key="2">
    <source>
        <dbReference type="ARBA" id="ARBA00022448"/>
    </source>
</evidence>
<dbReference type="Gene3D" id="3.30.70.100">
    <property type="match status" value="1"/>
</dbReference>